<dbReference type="OrthoDB" id="5794824at2759"/>
<comment type="caution">
    <text evidence="2">The sequence shown here is derived from an EMBL/GenBank/DDBJ whole genome shotgun (WGS) entry which is preliminary data.</text>
</comment>
<dbReference type="Proteomes" id="UP000298663">
    <property type="component" value="Unassembled WGS sequence"/>
</dbReference>
<gene>
    <name evidence="2" type="ORF">L596_013999</name>
</gene>
<dbReference type="EMBL" id="AZBU02000004">
    <property type="protein sequence ID" value="TKR79836.1"/>
    <property type="molecule type" value="Genomic_DNA"/>
</dbReference>
<evidence type="ECO:0000256" key="1">
    <source>
        <dbReference type="SAM" id="SignalP"/>
    </source>
</evidence>
<organism evidence="2 3">
    <name type="scientific">Steinernema carpocapsae</name>
    <name type="common">Entomopathogenic nematode</name>
    <dbReference type="NCBI Taxonomy" id="34508"/>
    <lineage>
        <taxon>Eukaryota</taxon>
        <taxon>Metazoa</taxon>
        <taxon>Ecdysozoa</taxon>
        <taxon>Nematoda</taxon>
        <taxon>Chromadorea</taxon>
        <taxon>Rhabditida</taxon>
        <taxon>Tylenchina</taxon>
        <taxon>Panagrolaimomorpha</taxon>
        <taxon>Strongyloidoidea</taxon>
        <taxon>Steinernematidae</taxon>
        <taxon>Steinernema</taxon>
    </lineage>
</organism>
<keyword evidence="3" id="KW-1185">Reference proteome</keyword>
<accession>A0A4U5NA32</accession>
<keyword evidence="1" id="KW-0732">Signal</keyword>
<sequence length="377" mass="43510">MKLIVLLIVISSVYCFKSFRRVKRSKSADDNEKAYYSFLNDLLKEEAEEATEQEMPIGKPKKKKPPSLPYVIPGPYEPLPGRSHNGDYWPVFPFQNAYMAGLEMQPPNASRVGADLNVAIPTWGMFDFSGKMFNQFRETTSKIGYVSHPINMMGLDKDDFVYLMSDPSMAHNRNIQPLLPLAKIPRSEVPLNCRPPLCNPYTQTFDVGVEHDIGGFDGWQGNLDLPIPIGKDLAYRFPMNGHIYYAPDNLTLNYGHQMAPVDPYVNPFMMGNKPFLDGYRAIDNLYKMEEHRKKRSLEQPLEYDIRPLNRRFTMLGTSVRYPHQRIVVPYSSLKKIFYKNPSRVKPVYGTKLAYRPAMFLKAVPQRRPLQYPKYVVY</sequence>
<dbReference type="PANTHER" id="PTHR36520">
    <property type="entry name" value="PROTEIN CBG13000-RELATED"/>
    <property type="match status" value="1"/>
</dbReference>
<name>A0A4U5NA32_STECR</name>
<proteinExistence type="predicted"/>
<feature type="signal peptide" evidence="1">
    <location>
        <begin position="1"/>
        <end position="15"/>
    </location>
</feature>
<dbReference type="PANTHER" id="PTHR36520:SF2">
    <property type="entry name" value="CONSERVED SECRETED PROTEIN"/>
    <property type="match status" value="1"/>
</dbReference>
<reference evidence="2 3" key="1">
    <citation type="journal article" date="2015" name="Genome Biol.">
        <title>Comparative genomics of Steinernema reveals deeply conserved gene regulatory networks.</title>
        <authorList>
            <person name="Dillman A.R."/>
            <person name="Macchietto M."/>
            <person name="Porter C.F."/>
            <person name="Rogers A."/>
            <person name="Williams B."/>
            <person name="Antoshechkin I."/>
            <person name="Lee M.M."/>
            <person name="Goodwin Z."/>
            <person name="Lu X."/>
            <person name="Lewis E.E."/>
            <person name="Goodrich-Blair H."/>
            <person name="Stock S.P."/>
            <person name="Adams B.J."/>
            <person name="Sternberg P.W."/>
            <person name="Mortazavi A."/>
        </authorList>
    </citation>
    <scope>NUCLEOTIDE SEQUENCE [LARGE SCALE GENOMIC DNA]</scope>
    <source>
        <strain evidence="2 3">ALL</strain>
    </source>
</reference>
<reference evidence="2 3" key="2">
    <citation type="journal article" date="2019" name="G3 (Bethesda)">
        <title>Hybrid Assembly of the Genome of the Entomopathogenic Nematode Steinernema carpocapsae Identifies the X-Chromosome.</title>
        <authorList>
            <person name="Serra L."/>
            <person name="Macchietto M."/>
            <person name="Macias-Munoz A."/>
            <person name="McGill C.J."/>
            <person name="Rodriguez I.M."/>
            <person name="Rodriguez B."/>
            <person name="Murad R."/>
            <person name="Mortazavi A."/>
        </authorList>
    </citation>
    <scope>NUCLEOTIDE SEQUENCE [LARGE SCALE GENOMIC DNA]</scope>
    <source>
        <strain evidence="2 3">ALL</strain>
    </source>
</reference>
<feature type="chain" id="PRO_5020626690" evidence="1">
    <location>
        <begin position="16"/>
        <end position="377"/>
    </location>
</feature>
<evidence type="ECO:0000313" key="2">
    <source>
        <dbReference type="EMBL" id="TKR79836.1"/>
    </source>
</evidence>
<protein>
    <submittedName>
        <fullName evidence="2">Uncharacterized protein</fullName>
    </submittedName>
</protein>
<evidence type="ECO:0000313" key="3">
    <source>
        <dbReference type="Proteomes" id="UP000298663"/>
    </source>
</evidence>
<dbReference type="AlphaFoldDB" id="A0A4U5NA32"/>